<evidence type="ECO:0000313" key="2">
    <source>
        <dbReference type="EMBL" id="SVA38687.1"/>
    </source>
</evidence>
<dbReference type="InterPro" id="IPR027443">
    <property type="entry name" value="IPNS-like_sf"/>
</dbReference>
<sequence>MANNSKHANAVNYEISEMRDRWEKYLLFTVLERGKEIISFAGIYPFNEKLVRVADRFFTFDIARQKEMTRHIIKSLRPAVDYIIPYHTEWAKKRGYDCFYSIQELKKRDSLIRIINLLDKSLGYSILPNLYATCDPRHPLCWQNIAATTKDVDLPKKPILRGRKELPFMAKMPEPYVFDIHQINKELTENSAVIEGIKDYIAKKCDPKAADEHALSGTPQKAVQLAGDLGDHPDTYSSYEEGTYSWYPISVYDPKNKTEFDSYKMLKKEPEFDERRYTKILKWAKGTYIEEVLNTFKGQVTRVHMRRMLPDGYLNYHMDYDTKYSVRFHIPLKTNYNCYFKFKRREDGLEETIHIPADGSCYFFNQGIYHSAFNKGKTERDHLILSVHGQDDIVDL</sequence>
<feature type="domain" description="Aspartyl/asparaginy/proline hydroxylase" evidence="1">
    <location>
        <begin position="294"/>
        <end position="387"/>
    </location>
</feature>
<accession>A0A381VGB3</accession>
<dbReference type="Pfam" id="PF05118">
    <property type="entry name" value="Asp_Arg_Hydrox"/>
    <property type="match status" value="1"/>
</dbReference>
<name>A0A381VGB3_9ZZZZ</name>
<dbReference type="AlphaFoldDB" id="A0A381VGB3"/>
<dbReference type="SUPFAM" id="SSF51197">
    <property type="entry name" value="Clavaminate synthase-like"/>
    <property type="match status" value="1"/>
</dbReference>
<proteinExistence type="predicted"/>
<protein>
    <recommendedName>
        <fullName evidence="1">Aspartyl/asparaginy/proline hydroxylase domain-containing protein</fullName>
    </recommendedName>
</protein>
<organism evidence="2">
    <name type="scientific">marine metagenome</name>
    <dbReference type="NCBI Taxonomy" id="408172"/>
    <lineage>
        <taxon>unclassified sequences</taxon>
        <taxon>metagenomes</taxon>
        <taxon>ecological metagenomes</taxon>
    </lineage>
</organism>
<gene>
    <name evidence="2" type="ORF">METZ01_LOCUS91541</name>
</gene>
<dbReference type="EMBL" id="UINC01008603">
    <property type="protein sequence ID" value="SVA38687.1"/>
    <property type="molecule type" value="Genomic_DNA"/>
</dbReference>
<dbReference type="InterPro" id="IPR007803">
    <property type="entry name" value="Asp/Arg/Pro-Hydrxlase"/>
</dbReference>
<reference evidence="2" key="1">
    <citation type="submission" date="2018-05" db="EMBL/GenBank/DDBJ databases">
        <authorList>
            <person name="Lanie J.A."/>
            <person name="Ng W.-L."/>
            <person name="Kazmierczak K.M."/>
            <person name="Andrzejewski T.M."/>
            <person name="Davidsen T.M."/>
            <person name="Wayne K.J."/>
            <person name="Tettelin H."/>
            <person name="Glass J.I."/>
            <person name="Rusch D."/>
            <person name="Podicherti R."/>
            <person name="Tsui H.-C.T."/>
            <person name="Winkler M.E."/>
        </authorList>
    </citation>
    <scope>NUCLEOTIDE SEQUENCE</scope>
</reference>
<dbReference type="Gene3D" id="2.60.120.330">
    <property type="entry name" value="B-lactam Antibiotic, Isopenicillin N Synthase, Chain"/>
    <property type="match status" value="1"/>
</dbReference>
<evidence type="ECO:0000259" key="1">
    <source>
        <dbReference type="Pfam" id="PF05118"/>
    </source>
</evidence>